<proteinExistence type="predicted"/>
<dbReference type="AlphaFoldDB" id="E3IUT3"/>
<dbReference type="HOGENOM" id="CLU_838762_0_0_11"/>
<evidence type="ECO:0000313" key="4">
    <source>
        <dbReference type="Proteomes" id="UP000002484"/>
    </source>
</evidence>
<reference evidence="3 4" key="1">
    <citation type="submission" date="2010-10" db="EMBL/GenBank/DDBJ databases">
        <title>Complete sequence of Frankia sp. EuI1c.</title>
        <authorList>
            <consortium name="US DOE Joint Genome Institute"/>
            <person name="Lucas S."/>
            <person name="Copeland A."/>
            <person name="Lapidus A."/>
            <person name="Cheng J.-F."/>
            <person name="Bruce D."/>
            <person name="Goodwin L."/>
            <person name="Pitluck S."/>
            <person name="Chertkov O."/>
            <person name="Detter J.C."/>
            <person name="Han C."/>
            <person name="Tapia R."/>
            <person name="Land M."/>
            <person name="Hauser L."/>
            <person name="Jeffries C."/>
            <person name="Kyrpides N."/>
            <person name="Ivanova N."/>
            <person name="Mikhailova N."/>
            <person name="Beauchemin N."/>
            <person name="Sen A."/>
            <person name="Sur S.A."/>
            <person name="Gtari M."/>
            <person name="Wall L."/>
            <person name="Tisa L."/>
            <person name="Woyke T."/>
        </authorList>
    </citation>
    <scope>NUCLEOTIDE SEQUENCE [LARGE SCALE GENOMIC DNA]</scope>
    <source>
        <strain evidence="4">DSM 45817 / CECT 9037 / EuI1c</strain>
    </source>
</reference>
<evidence type="ECO:0000313" key="3">
    <source>
        <dbReference type="EMBL" id="ADP84899.1"/>
    </source>
</evidence>
<dbReference type="Proteomes" id="UP000002484">
    <property type="component" value="Chromosome"/>
</dbReference>
<gene>
    <name evidence="3" type="ordered locus">FraEuI1c_6931</name>
</gene>
<keyword evidence="2" id="KW-0812">Transmembrane</keyword>
<protein>
    <recommendedName>
        <fullName evidence="5">DUF2637 domain-containing protein</fullName>
    </recommendedName>
</protein>
<feature type="region of interest" description="Disordered" evidence="1">
    <location>
        <begin position="148"/>
        <end position="255"/>
    </location>
</feature>
<dbReference type="OrthoDB" id="3393357at2"/>
<dbReference type="STRING" id="298654.FraEuI1c_6931"/>
<evidence type="ECO:0000256" key="1">
    <source>
        <dbReference type="SAM" id="MobiDB-lite"/>
    </source>
</evidence>
<keyword evidence="2" id="KW-0472">Membrane</keyword>
<dbReference type="EMBL" id="CP002299">
    <property type="protein sequence ID" value="ADP84899.1"/>
    <property type="molecule type" value="Genomic_DNA"/>
</dbReference>
<organism evidence="3 4">
    <name type="scientific">Pseudofrankia inefficax (strain DSM 45817 / CECT 9037 / DDB 130130 / EuI1c)</name>
    <name type="common">Frankia inefficax</name>
    <dbReference type="NCBI Taxonomy" id="298654"/>
    <lineage>
        <taxon>Bacteria</taxon>
        <taxon>Bacillati</taxon>
        <taxon>Actinomycetota</taxon>
        <taxon>Actinomycetes</taxon>
        <taxon>Frankiales</taxon>
        <taxon>Frankiaceae</taxon>
        <taxon>Pseudofrankia</taxon>
    </lineage>
</organism>
<evidence type="ECO:0000256" key="2">
    <source>
        <dbReference type="SAM" id="Phobius"/>
    </source>
</evidence>
<dbReference type="InParanoid" id="E3IUT3"/>
<accession>E3IUT3</accession>
<feature type="compositionally biased region" description="Polar residues" evidence="1">
    <location>
        <begin position="222"/>
        <end position="231"/>
    </location>
</feature>
<sequence length="331" mass="35394">MACPRDEVVAPAVGRRRGSRWGSGELWIRLATVAAVVIVAIIAGIVSYRHMAGVAREHGEDHTTAAIVPISVDGLIVAASLTLLADSRAGRRRSPLPYALLTLASAASIAANVMHAQPDLAARVIAAWPSAALIGSYELLMSQIRKGRPRPEIAGSPRSPGPDDTRYPAPARVQLTGPTRARHSRNTGTHGSDGQNDLPGRWEARPTAAAEATGDPTVPGQPRSTSASPASKSAHWRPECETPWPDDESGWGEAPEPIPRAVLARVLRTSRRGSKRAQLAAVLLRDIAQDDPRTDYALARDLAPTLNLHTGTARRYLAEWRRQVTTQPTAA</sequence>
<dbReference type="RefSeq" id="WP_013428010.1">
    <property type="nucleotide sequence ID" value="NC_014666.1"/>
</dbReference>
<dbReference type="InterPro" id="IPR021235">
    <property type="entry name" value="DUF2637"/>
</dbReference>
<dbReference type="Pfam" id="PF10935">
    <property type="entry name" value="DUF2637"/>
    <property type="match status" value="1"/>
</dbReference>
<keyword evidence="2" id="KW-1133">Transmembrane helix</keyword>
<feature type="transmembrane region" description="Helical" evidence="2">
    <location>
        <begin position="26"/>
        <end position="46"/>
    </location>
</feature>
<feature type="compositionally biased region" description="Polar residues" evidence="1">
    <location>
        <begin position="186"/>
        <end position="195"/>
    </location>
</feature>
<keyword evidence="4" id="KW-1185">Reference proteome</keyword>
<dbReference type="KEGG" id="fri:FraEuI1c_6931"/>
<evidence type="ECO:0008006" key="5">
    <source>
        <dbReference type="Google" id="ProtNLM"/>
    </source>
</evidence>
<dbReference type="eggNOG" id="ENOG5030HVJ">
    <property type="taxonomic scope" value="Bacteria"/>
</dbReference>
<feature type="transmembrane region" description="Helical" evidence="2">
    <location>
        <begin position="66"/>
        <end position="84"/>
    </location>
</feature>
<name>E3IUT3_PSEI1</name>